<dbReference type="InterPro" id="IPR023365">
    <property type="entry name" value="Sortase_dom-sf"/>
</dbReference>
<dbReference type="AlphaFoldDB" id="A0A6N7XAK9"/>
<dbReference type="EMBL" id="VUND01000002">
    <property type="protein sequence ID" value="MST60309.1"/>
    <property type="molecule type" value="Genomic_DNA"/>
</dbReference>
<dbReference type="GO" id="GO:0016787">
    <property type="term" value="F:hydrolase activity"/>
    <property type="evidence" value="ECO:0007669"/>
    <property type="project" value="UniProtKB-KW"/>
</dbReference>
<evidence type="ECO:0000256" key="3">
    <source>
        <dbReference type="SAM" id="MobiDB-lite"/>
    </source>
</evidence>
<protein>
    <submittedName>
        <fullName evidence="5">Class C sortase</fullName>
    </submittedName>
</protein>
<evidence type="ECO:0000256" key="2">
    <source>
        <dbReference type="PIRSR" id="PIRSR605754-1"/>
    </source>
</evidence>
<evidence type="ECO:0000256" key="4">
    <source>
        <dbReference type="SAM" id="SignalP"/>
    </source>
</evidence>
<dbReference type="InterPro" id="IPR005754">
    <property type="entry name" value="Sortase"/>
</dbReference>
<feature type="signal peptide" evidence="4">
    <location>
        <begin position="1"/>
        <end position="22"/>
    </location>
</feature>
<reference evidence="5 6" key="1">
    <citation type="submission" date="2019-08" db="EMBL/GenBank/DDBJ databases">
        <title>In-depth cultivation of the pig gut microbiome towards novel bacterial diversity and tailored functional studies.</title>
        <authorList>
            <person name="Wylensek D."/>
            <person name="Hitch T.C.A."/>
            <person name="Clavel T."/>
        </authorList>
    </citation>
    <scope>NUCLEOTIDE SEQUENCE [LARGE SCALE GENOMIC DNA]</scope>
    <source>
        <strain evidence="5 6">WB01_CNA04</strain>
    </source>
</reference>
<dbReference type="NCBIfam" id="NF033745">
    <property type="entry name" value="class_C_sortase"/>
    <property type="match status" value="1"/>
</dbReference>
<accession>A0A6N7XAK9</accession>
<gene>
    <name evidence="5" type="ORF">FYJ69_05225</name>
</gene>
<keyword evidence="4" id="KW-0732">Signal</keyword>
<proteinExistence type="predicted"/>
<dbReference type="InterPro" id="IPR042002">
    <property type="entry name" value="Sortase_C"/>
</dbReference>
<name>A0A6N7XAK9_9ACTN</name>
<dbReference type="SUPFAM" id="SSF63817">
    <property type="entry name" value="Sortase"/>
    <property type="match status" value="1"/>
</dbReference>
<dbReference type="CDD" id="cd05827">
    <property type="entry name" value="Sortase_C"/>
    <property type="match status" value="1"/>
</dbReference>
<evidence type="ECO:0000313" key="5">
    <source>
        <dbReference type="EMBL" id="MST60309.1"/>
    </source>
</evidence>
<sequence length="308" mass="33487">MMVGIALLAAPLAMDVVTSAWAGRQVTSMSDRSDGIDPRERRRLLSQARSYNRVLAGERTEIPTSEIWDYERQLDGEDGKVVSGVEVPSIGVRLPVRLGTGDDVLSSGVGHLEGSSLPVGGRSTHAVLMGHSGLYGSRMFDDIRKLRRGDRFRLHTLGRTLEYTVVETRVVKPEGVRDLKVSMGEDLCTLVTCTPYGVNDHRLLVTGRRTKPSATGKEHGLNCATNPRAIPLAAGMTTAAFGCLANRIRRRRHGRRRDEERHAVSAPRHMASGKGVDKRLRDAEAIGCGTHDSPGISRPLAAWPKTGG</sequence>
<feature type="chain" id="PRO_5027101707" evidence="4">
    <location>
        <begin position="23"/>
        <end position="308"/>
    </location>
</feature>
<comment type="caution">
    <text evidence="5">The sequence shown here is derived from an EMBL/GenBank/DDBJ whole genome shotgun (WGS) entry which is preliminary data.</text>
</comment>
<feature type="region of interest" description="Disordered" evidence="3">
    <location>
        <begin position="252"/>
        <end position="308"/>
    </location>
</feature>
<dbReference type="Pfam" id="PF04203">
    <property type="entry name" value="Sortase"/>
    <property type="match status" value="1"/>
</dbReference>
<feature type="active site" description="Acyl-thioester intermediate" evidence="2">
    <location>
        <position position="193"/>
    </location>
</feature>
<feature type="compositionally biased region" description="Basic and acidic residues" evidence="3">
    <location>
        <begin position="275"/>
        <end position="284"/>
    </location>
</feature>
<dbReference type="NCBIfam" id="TIGR01076">
    <property type="entry name" value="sortase_fam"/>
    <property type="match status" value="1"/>
</dbReference>
<evidence type="ECO:0000256" key="1">
    <source>
        <dbReference type="ARBA" id="ARBA00022801"/>
    </source>
</evidence>
<dbReference type="Proteomes" id="UP000434342">
    <property type="component" value="Unassembled WGS sequence"/>
</dbReference>
<feature type="active site" description="Proton donor/acceptor" evidence="2">
    <location>
        <position position="131"/>
    </location>
</feature>
<evidence type="ECO:0000313" key="6">
    <source>
        <dbReference type="Proteomes" id="UP000434342"/>
    </source>
</evidence>
<dbReference type="RefSeq" id="WP_154540736.1">
    <property type="nucleotide sequence ID" value="NZ_VUND01000002.1"/>
</dbReference>
<organism evidence="5 6">
    <name type="scientific">Parafannyhessea umbonata</name>
    <dbReference type="NCBI Taxonomy" id="604330"/>
    <lineage>
        <taxon>Bacteria</taxon>
        <taxon>Bacillati</taxon>
        <taxon>Actinomycetota</taxon>
        <taxon>Coriobacteriia</taxon>
        <taxon>Coriobacteriales</taxon>
        <taxon>Atopobiaceae</taxon>
        <taxon>Parafannyhessea</taxon>
    </lineage>
</organism>
<dbReference type="Gene3D" id="2.40.260.10">
    <property type="entry name" value="Sortase"/>
    <property type="match status" value="1"/>
</dbReference>
<keyword evidence="1" id="KW-0378">Hydrolase</keyword>